<evidence type="ECO:0000313" key="1">
    <source>
        <dbReference type="EMBL" id="MDT0568890.1"/>
    </source>
</evidence>
<evidence type="ECO:0000313" key="2">
    <source>
        <dbReference type="Proteomes" id="UP001180737"/>
    </source>
</evidence>
<comment type="caution">
    <text evidence="1">The sequence shown here is derived from an EMBL/GenBank/DDBJ whole genome shotgun (WGS) entry which is preliminary data.</text>
</comment>
<protein>
    <submittedName>
        <fullName evidence="1">Uncharacterized protein</fullName>
    </submittedName>
</protein>
<organism evidence="1 2">
    <name type="scientific">Streptomyces gottesmaniae</name>
    <dbReference type="NCBI Taxonomy" id="3075518"/>
    <lineage>
        <taxon>Bacteria</taxon>
        <taxon>Bacillati</taxon>
        <taxon>Actinomycetota</taxon>
        <taxon>Actinomycetes</taxon>
        <taxon>Kitasatosporales</taxon>
        <taxon>Streptomycetaceae</taxon>
        <taxon>Streptomyces</taxon>
    </lineage>
</organism>
<keyword evidence="2" id="KW-1185">Reference proteome</keyword>
<reference evidence="1" key="1">
    <citation type="submission" date="2024-05" db="EMBL/GenBank/DDBJ databases">
        <title>30 novel species of actinomycetes from the DSMZ collection.</title>
        <authorList>
            <person name="Nouioui I."/>
        </authorList>
    </citation>
    <scope>NUCLEOTIDE SEQUENCE</scope>
    <source>
        <strain evidence="1">DSM 3412</strain>
    </source>
</reference>
<dbReference type="EMBL" id="JAVRFJ010000012">
    <property type="protein sequence ID" value="MDT0568890.1"/>
    <property type="molecule type" value="Genomic_DNA"/>
</dbReference>
<sequence>MTAACGLCEEPIQAGYLCTKDAVALARRLQEMPALFEELTECLVPRRSGPAEFVSAASAGPRSPLDEDVLDLVDGGHVAEVLESWRADVQRVRWPSHGGPPVESGMARRVAVAARWLEMELDWIAVEYPAAGDLASEVRGLETGMRSVVGDPVPRPQRLGLCVAVDDQGVVCGAVIKRLPGQTRVQCRWCGYAYSTLQDWHQLQQFQPKEESCPSAS</sequence>
<proteinExistence type="predicted"/>
<accession>A0ABU2YXT4</accession>
<dbReference type="Proteomes" id="UP001180737">
    <property type="component" value="Unassembled WGS sequence"/>
</dbReference>
<gene>
    <name evidence="1" type="ORF">RM704_15665</name>
</gene>
<name>A0ABU2YXT4_9ACTN</name>
<dbReference type="RefSeq" id="WP_033524639.1">
    <property type="nucleotide sequence ID" value="NZ_JAVRFJ010000012.1"/>
</dbReference>